<name>A0ABY5QFD6_9BURK</name>
<keyword evidence="2" id="KW-0808">Transferase</keyword>
<organism evidence="6 7">
    <name type="scientific">Pandoraea commovens</name>
    <dbReference type="NCBI Taxonomy" id="2508289"/>
    <lineage>
        <taxon>Bacteria</taxon>
        <taxon>Pseudomonadati</taxon>
        <taxon>Pseudomonadota</taxon>
        <taxon>Betaproteobacteria</taxon>
        <taxon>Burkholderiales</taxon>
        <taxon>Burkholderiaceae</taxon>
        <taxon>Pandoraea</taxon>
    </lineage>
</organism>
<dbReference type="SUPFAM" id="SSF51161">
    <property type="entry name" value="Trimeric LpxA-like enzymes"/>
    <property type="match status" value="1"/>
</dbReference>
<dbReference type="InterPro" id="IPR018357">
    <property type="entry name" value="Hexapep_transf_CS"/>
</dbReference>
<proteinExistence type="inferred from homology"/>
<feature type="region of interest" description="Disordered" evidence="5">
    <location>
        <begin position="1"/>
        <end position="31"/>
    </location>
</feature>
<dbReference type="PROSITE" id="PS00101">
    <property type="entry name" value="HEXAPEP_TRANSFERASES"/>
    <property type="match status" value="1"/>
</dbReference>
<gene>
    <name evidence="6" type="ORF">NTU39_25685</name>
</gene>
<reference evidence="6" key="1">
    <citation type="submission" date="2022-08" db="EMBL/GenBank/DDBJ databases">
        <title>Multi-unit outbreak of Pandoraea commovens among non-cystic fibrosis intensive care patients from 2019 to 2021 in Berlin, Germany.</title>
        <authorList>
            <person name="Menzel P."/>
        </authorList>
    </citation>
    <scope>NUCLEOTIDE SEQUENCE</scope>
    <source>
        <strain evidence="6">LB-19-202-79</strain>
    </source>
</reference>
<dbReference type="InterPro" id="IPR045304">
    <property type="entry name" value="LbH_SAT"/>
</dbReference>
<dbReference type="Proteomes" id="UP001058980">
    <property type="component" value="Chromosome"/>
</dbReference>
<keyword evidence="4" id="KW-0012">Acyltransferase</keyword>
<dbReference type="Pfam" id="PF00132">
    <property type="entry name" value="Hexapep"/>
    <property type="match status" value="1"/>
</dbReference>
<evidence type="ECO:0000256" key="2">
    <source>
        <dbReference type="ARBA" id="ARBA00022679"/>
    </source>
</evidence>
<dbReference type="PANTHER" id="PTHR42811">
    <property type="entry name" value="SERINE ACETYLTRANSFERASE"/>
    <property type="match status" value="1"/>
</dbReference>
<dbReference type="EMBL" id="CP102780">
    <property type="protein sequence ID" value="UVA79339.1"/>
    <property type="molecule type" value="Genomic_DNA"/>
</dbReference>
<comment type="similarity">
    <text evidence="1">Belongs to the transferase hexapeptide repeat family.</text>
</comment>
<dbReference type="RefSeq" id="WP_246184491.1">
    <property type="nucleotide sequence ID" value="NZ_CABPSA010000002.1"/>
</dbReference>
<dbReference type="InterPro" id="IPR011004">
    <property type="entry name" value="Trimer_LpxA-like_sf"/>
</dbReference>
<dbReference type="Gene3D" id="2.160.10.10">
    <property type="entry name" value="Hexapeptide repeat proteins"/>
    <property type="match status" value="1"/>
</dbReference>
<evidence type="ECO:0000313" key="7">
    <source>
        <dbReference type="Proteomes" id="UP001058980"/>
    </source>
</evidence>
<evidence type="ECO:0000256" key="1">
    <source>
        <dbReference type="ARBA" id="ARBA00007274"/>
    </source>
</evidence>
<keyword evidence="3" id="KW-0677">Repeat</keyword>
<evidence type="ECO:0000256" key="4">
    <source>
        <dbReference type="ARBA" id="ARBA00023315"/>
    </source>
</evidence>
<accession>A0ABY5QFD6</accession>
<protein>
    <submittedName>
        <fullName evidence="6">Serine acetyltransferase</fullName>
    </submittedName>
</protein>
<evidence type="ECO:0000256" key="5">
    <source>
        <dbReference type="SAM" id="MobiDB-lite"/>
    </source>
</evidence>
<evidence type="ECO:0000313" key="6">
    <source>
        <dbReference type="EMBL" id="UVA79339.1"/>
    </source>
</evidence>
<evidence type="ECO:0000256" key="3">
    <source>
        <dbReference type="ARBA" id="ARBA00022737"/>
    </source>
</evidence>
<dbReference type="CDD" id="cd03354">
    <property type="entry name" value="LbH_SAT"/>
    <property type="match status" value="1"/>
</dbReference>
<dbReference type="InterPro" id="IPR001451">
    <property type="entry name" value="Hexapep"/>
</dbReference>
<sequence length="219" mass="23048">MGEDAAVAGRQAGASQQGVGRTQVDGLTNPMPSTTFSLRQYLRADLLRYRFLMTGAHVNASPGLWLHMLSPRFAPVLLCRCAFRLQSWHLGPLAKIVSLLNFVVFGIEISPRCPIGKGVFFPHTQGTVIGAKSVGENATIFQGVTLGAKELDIGYSEDARPVLGDDVIVGAGAKLLGGISIGHRARVGANAVVVESVPEGALAVGVPAKVVIPRDVENV</sequence>
<keyword evidence="7" id="KW-1185">Reference proteome</keyword>